<dbReference type="Proteomes" id="UP000005713">
    <property type="component" value="Unassembled WGS sequence"/>
</dbReference>
<dbReference type="Gene3D" id="1.10.287.130">
    <property type="match status" value="1"/>
</dbReference>
<dbReference type="InterPro" id="IPR050351">
    <property type="entry name" value="BphY/WalK/GraS-like"/>
</dbReference>
<organism evidence="7 8">
    <name type="scientific">Sagittula stellata (strain ATCC 700073 / DSM 11524 / E-37)</name>
    <dbReference type="NCBI Taxonomy" id="388399"/>
    <lineage>
        <taxon>Bacteria</taxon>
        <taxon>Pseudomonadati</taxon>
        <taxon>Pseudomonadota</taxon>
        <taxon>Alphaproteobacteria</taxon>
        <taxon>Rhodobacterales</taxon>
        <taxon>Roseobacteraceae</taxon>
        <taxon>Sagittula</taxon>
    </lineage>
</organism>
<dbReference type="InterPro" id="IPR004358">
    <property type="entry name" value="Sig_transdc_His_kin-like_C"/>
</dbReference>
<evidence type="ECO:0000313" key="8">
    <source>
        <dbReference type="Proteomes" id="UP000005713"/>
    </source>
</evidence>
<dbReference type="InterPro" id="IPR003661">
    <property type="entry name" value="HisK_dim/P_dom"/>
</dbReference>
<dbReference type="CDD" id="cd00082">
    <property type="entry name" value="HisKA"/>
    <property type="match status" value="1"/>
</dbReference>
<name>A3K1A7_SAGS3</name>
<evidence type="ECO:0000256" key="5">
    <source>
        <dbReference type="ARBA" id="ARBA00022777"/>
    </source>
</evidence>
<dbReference type="EMBL" id="AAYA01000004">
    <property type="protein sequence ID" value="EBA08703.1"/>
    <property type="molecule type" value="Genomic_DNA"/>
</dbReference>
<evidence type="ECO:0000256" key="3">
    <source>
        <dbReference type="ARBA" id="ARBA00022553"/>
    </source>
</evidence>
<dbReference type="SUPFAM" id="SSF55874">
    <property type="entry name" value="ATPase domain of HSP90 chaperone/DNA topoisomerase II/histidine kinase"/>
    <property type="match status" value="1"/>
</dbReference>
<keyword evidence="3" id="KW-0597">Phosphoprotein</keyword>
<proteinExistence type="predicted"/>
<dbReference type="PANTHER" id="PTHR42878">
    <property type="entry name" value="TWO-COMPONENT HISTIDINE KINASE"/>
    <property type="match status" value="1"/>
</dbReference>
<evidence type="ECO:0000259" key="6">
    <source>
        <dbReference type="PROSITE" id="PS50109"/>
    </source>
</evidence>
<feature type="domain" description="Histidine kinase" evidence="6">
    <location>
        <begin position="231"/>
        <end position="448"/>
    </location>
</feature>
<dbReference type="InterPro" id="IPR003594">
    <property type="entry name" value="HATPase_dom"/>
</dbReference>
<evidence type="ECO:0000313" key="7">
    <source>
        <dbReference type="EMBL" id="EBA08703.1"/>
    </source>
</evidence>
<dbReference type="GO" id="GO:0007234">
    <property type="term" value="P:osmosensory signaling via phosphorelay pathway"/>
    <property type="evidence" value="ECO:0007669"/>
    <property type="project" value="TreeGrafter"/>
</dbReference>
<dbReference type="AlphaFoldDB" id="A3K1A7"/>
<sequence>MTLGGAAISGAAFVWFWIATDQLRADWRLHIETSLELERATGYTGFIHDFKNAVLRPEEPHYIADALADYERAMAAVATLQRLAAQRNVDVDANLSPFLQALEAYRQNLDFLLAGQRSATDRIRDIDAMVRVPDREARQSLDDATLAITSAFRTAYQPARRAMLASLFASLMLAMLYVLELRNNARARESHQQLKAQKTALDTEVRHRRDLAMSYRQLQQINREQAEMTYAISHDLKAPTNTALMLLAAVRQDLEEANADLPGDAAELMSDLGGVLTRMNRLVEDMLTYTRSLDTEFTREDVDLDTVLDTVLTDLRADIASAGAEIRRSPLPHLPAHPPQMRQLFQNLVSNALKFRRPGVAPVVSIAPAEAAEGTVVITVGDNGIGIAEDQQDRIFALFARLHNRTEFDGSGLGLPICQRIAQTHGGDITLTSIPGEGSTFTITMKAA</sequence>
<dbReference type="Gene3D" id="3.30.565.10">
    <property type="entry name" value="Histidine kinase-like ATPase, C-terminal domain"/>
    <property type="match status" value="1"/>
</dbReference>
<dbReference type="InterPro" id="IPR005467">
    <property type="entry name" value="His_kinase_dom"/>
</dbReference>
<dbReference type="InterPro" id="IPR036890">
    <property type="entry name" value="HATPase_C_sf"/>
</dbReference>
<comment type="catalytic activity">
    <reaction evidence="1">
        <text>ATP + protein L-histidine = ADP + protein N-phospho-L-histidine.</text>
        <dbReference type="EC" id="2.7.13.3"/>
    </reaction>
</comment>
<keyword evidence="8" id="KW-1185">Reference proteome</keyword>
<protein>
    <recommendedName>
        <fullName evidence="2">histidine kinase</fullName>
        <ecNumber evidence="2">2.7.13.3</ecNumber>
    </recommendedName>
</protein>
<accession>A3K1A7</accession>
<keyword evidence="5 7" id="KW-0418">Kinase</keyword>
<dbReference type="PANTHER" id="PTHR42878:SF15">
    <property type="entry name" value="BACTERIOPHYTOCHROME"/>
    <property type="match status" value="1"/>
</dbReference>
<evidence type="ECO:0000256" key="4">
    <source>
        <dbReference type="ARBA" id="ARBA00022679"/>
    </source>
</evidence>
<dbReference type="RefSeq" id="WP_005857427.1">
    <property type="nucleotide sequence ID" value="NZ_AAYA01000004.1"/>
</dbReference>
<evidence type="ECO:0000256" key="1">
    <source>
        <dbReference type="ARBA" id="ARBA00000085"/>
    </source>
</evidence>
<dbReference type="eggNOG" id="COG4251">
    <property type="taxonomic scope" value="Bacteria"/>
</dbReference>
<dbReference type="InterPro" id="IPR036097">
    <property type="entry name" value="HisK_dim/P_sf"/>
</dbReference>
<dbReference type="PRINTS" id="PR00344">
    <property type="entry name" value="BCTRLSENSOR"/>
</dbReference>
<dbReference type="GO" id="GO:0030295">
    <property type="term" value="F:protein kinase activator activity"/>
    <property type="evidence" value="ECO:0007669"/>
    <property type="project" value="TreeGrafter"/>
</dbReference>
<dbReference type="EC" id="2.7.13.3" evidence="2"/>
<reference evidence="7 8" key="1">
    <citation type="submission" date="2006-06" db="EMBL/GenBank/DDBJ databases">
        <authorList>
            <person name="Moran M.A."/>
            <person name="Ferriera S."/>
            <person name="Johnson J."/>
            <person name="Kravitz S."/>
            <person name="Beeson K."/>
            <person name="Sutton G."/>
            <person name="Rogers Y.-H."/>
            <person name="Friedman R."/>
            <person name="Frazier M."/>
            <person name="Venter J.C."/>
        </authorList>
    </citation>
    <scope>NUCLEOTIDE SEQUENCE [LARGE SCALE GENOMIC DNA]</scope>
    <source>
        <strain evidence="7 8">E-37</strain>
    </source>
</reference>
<dbReference type="PROSITE" id="PS50109">
    <property type="entry name" value="HIS_KIN"/>
    <property type="match status" value="1"/>
</dbReference>
<dbReference type="Pfam" id="PF02518">
    <property type="entry name" value="HATPase_c"/>
    <property type="match status" value="1"/>
</dbReference>
<comment type="caution">
    <text evidence="7">The sequence shown here is derived from an EMBL/GenBank/DDBJ whole genome shotgun (WGS) entry which is preliminary data.</text>
</comment>
<gene>
    <name evidence="7" type="ORF">SSE37_03635</name>
</gene>
<evidence type="ECO:0000256" key="2">
    <source>
        <dbReference type="ARBA" id="ARBA00012438"/>
    </source>
</evidence>
<dbReference type="GO" id="GO:0000156">
    <property type="term" value="F:phosphorelay response regulator activity"/>
    <property type="evidence" value="ECO:0007669"/>
    <property type="project" value="TreeGrafter"/>
</dbReference>
<dbReference type="SUPFAM" id="SSF47384">
    <property type="entry name" value="Homodimeric domain of signal transducing histidine kinase"/>
    <property type="match status" value="1"/>
</dbReference>
<dbReference type="SMART" id="SM00387">
    <property type="entry name" value="HATPase_c"/>
    <property type="match status" value="1"/>
</dbReference>
<dbReference type="GO" id="GO:0000155">
    <property type="term" value="F:phosphorelay sensor kinase activity"/>
    <property type="evidence" value="ECO:0007669"/>
    <property type="project" value="InterPro"/>
</dbReference>
<keyword evidence="4" id="KW-0808">Transferase</keyword>